<evidence type="ECO:0000313" key="4">
    <source>
        <dbReference type="Proteomes" id="UP000182938"/>
    </source>
</evidence>
<dbReference type="SMART" id="SM00849">
    <property type="entry name" value="Lactamase_B"/>
    <property type="match status" value="1"/>
</dbReference>
<dbReference type="SUPFAM" id="SSF56281">
    <property type="entry name" value="Metallo-hydrolase/oxidoreductase"/>
    <property type="match status" value="1"/>
</dbReference>
<evidence type="ECO:0000259" key="2">
    <source>
        <dbReference type="SMART" id="SM00849"/>
    </source>
</evidence>
<proteinExistence type="predicted"/>
<dbReference type="Gene3D" id="3.60.15.10">
    <property type="entry name" value="Ribonuclease Z/Hydroxyacylglutathione hydrolase-like"/>
    <property type="match status" value="1"/>
</dbReference>
<evidence type="ECO:0000313" key="3">
    <source>
        <dbReference type="EMBL" id="APH01711.1"/>
    </source>
</evidence>
<dbReference type="RefSeq" id="WP_072624871.1">
    <property type="nucleotide sequence ID" value="NZ_CP013290.1"/>
</dbReference>
<protein>
    <recommendedName>
        <fullName evidence="2">Metallo-beta-lactamase domain-containing protein</fullName>
    </recommendedName>
</protein>
<dbReference type="EMBL" id="CP013290">
    <property type="protein sequence ID" value="APH01711.1"/>
    <property type="molecule type" value="Genomic_DNA"/>
</dbReference>
<organism evidence="3 4">
    <name type="scientific">Janibacter indicus</name>
    <dbReference type="NCBI Taxonomy" id="857417"/>
    <lineage>
        <taxon>Bacteria</taxon>
        <taxon>Bacillati</taxon>
        <taxon>Actinomycetota</taxon>
        <taxon>Actinomycetes</taxon>
        <taxon>Micrococcales</taxon>
        <taxon>Intrasporangiaceae</taxon>
        <taxon>Janibacter</taxon>
    </lineage>
</organism>
<feature type="domain" description="Metallo-beta-lactamase" evidence="2">
    <location>
        <begin position="260"/>
        <end position="467"/>
    </location>
</feature>
<keyword evidence="4" id="KW-1185">Reference proteome</keyword>
<dbReference type="InterPro" id="IPR036866">
    <property type="entry name" value="RibonucZ/Hydroxyglut_hydro"/>
</dbReference>
<dbReference type="InterPro" id="IPR001279">
    <property type="entry name" value="Metallo-B-lactamas"/>
</dbReference>
<dbReference type="Proteomes" id="UP000182938">
    <property type="component" value="Chromosome"/>
</dbReference>
<feature type="region of interest" description="Disordered" evidence="1">
    <location>
        <begin position="203"/>
        <end position="223"/>
    </location>
</feature>
<dbReference type="AlphaFoldDB" id="A0A1L3MH94"/>
<sequence>MPVLTDGRRTSVRTEQISSEEAAEISSTLAAGTLVDFEVRGGEVVVPSAPRETFHAALTKGDNAVFDMQEYGPELAPRGGKPGNSVAAGWVYDKSSSSLTVGDGRQVTHDMAGRALPSPRARYEETYRVAKDANIYEVDTEDWSVSKPATLADVPVTPDHDYTTTQRQQVFVVFDRAHTHAKQAKVTDVFYFTPSDTSDGKPVWDVPTKSDLLGDKGTDPVSGERYQDINATGVTTAPYTRSTEPFNIVPETFHYVGDNEVSLYLFDADMGTKSPKDDQLVLVDSGWPNSGYQYWKNIEAMGYDPRDVDVVVMPHGHLDHYGTTMELVTMIENSGGSVQLLSPREDVNGLAQDAAGNTWNLPPALPASESEIRERTDFIEYDTWMDFGNVRMLPLWSPGHTPGSTSFVFDVEDPGSGERLTFGYMGGYGWSPKTVTATNGWQRLGFAHNLAWLQQRWGDVDYAAPQHANQFPLVDINQALVAYNNDPANADDQLTTLDGLTTDEFTNQLEKRYAVATNKVSDEQPGYQSIEAYGPFKPGREEGVTDAEVTLVDGGRVIQGYDRAMNVNPKIPLLADGVEIALDGHVHDPQGWYVQFELDVDDSYAGFLPGVGPVESIRPEATEILRTQRFGSRAEAEAVLSTVQAGDTYRVDLTKASAIVIPQDGSPVLEED</sequence>
<gene>
    <name evidence="3" type="ORF">ASJ30_09380</name>
</gene>
<name>A0A1L3MH94_9MICO</name>
<dbReference type="KEGG" id="jte:ASJ30_09380"/>
<accession>A0A1L3MH94</accession>
<reference evidence="3 4" key="1">
    <citation type="submission" date="2015-11" db="EMBL/GenBank/DDBJ databases">
        <authorList>
            <person name="Zhang Y."/>
            <person name="Guo Z."/>
        </authorList>
    </citation>
    <scope>NUCLEOTIDE SEQUENCE [LARGE SCALE GENOMIC DNA]</scope>
    <source>
        <strain evidence="3 4">YFY001</strain>
    </source>
</reference>
<dbReference type="Pfam" id="PF00753">
    <property type="entry name" value="Lactamase_B"/>
    <property type="match status" value="1"/>
</dbReference>
<evidence type="ECO:0000256" key="1">
    <source>
        <dbReference type="SAM" id="MobiDB-lite"/>
    </source>
</evidence>